<dbReference type="AlphaFoldDB" id="A0A8H6J437"/>
<dbReference type="Gene3D" id="2.160.20.10">
    <property type="entry name" value="Single-stranded right-handed beta-helix, Pectin lyase-like"/>
    <property type="match status" value="1"/>
</dbReference>
<organism evidence="1 2">
    <name type="scientific">Colletotrichum musicola</name>
    <dbReference type="NCBI Taxonomy" id="2175873"/>
    <lineage>
        <taxon>Eukaryota</taxon>
        <taxon>Fungi</taxon>
        <taxon>Dikarya</taxon>
        <taxon>Ascomycota</taxon>
        <taxon>Pezizomycotina</taxon>
        <taxon>Sordariomycetes</taxon>
        <taxon>Hypocreomycetidae</taxon>
        <taxon>Glomerellales</taxon>
        <taxon>Glomerellaceae</taxon>
        <taxon>Colletotrichum</taxon>
        <taxon>Colletotrichum orchidearum species complex</taxon>
    </lineage>
</organism>
<evidence type="ECO:0000313" key="2">
    <source>
        <dbReference type="Proteomes" id="UP000639643"/>
    </source>
</evidence>
<dbReference type="EMBL" id="WIGM01001039">
    <property type="protein sequence ID" value="KAF6806174.1"/>
    <property type="molecule type" value="Genomic_DNA"/>
</dbReference>
<name>A0A8H6J437_9PEZI</name>
<reference evidence="1" key="1">
    <citation type="journal article" date="2020" name="Phytopathology">
        <title>Genome Sequence Resources of Colletotrichum truncatum, C. plurivorum, C. musicola, and C. sojae: Four Species Pathogenic to Soybean (Glycine max).</title>
        <authorList>
            <person name="Rogerio F."/>
            <person name="Boufleur T.R."/>
            <person name="Ciampi-Guillardi M."/>
            <person name="Sukno S.A."/>
            <person name="Thon M.R."/>
            <person name="Massola Junior N.S."/>
            <person name="Baroncelli R."/>
        </authorList>
    </citation>
    <scope>NUCLEOTIDE SEQUENCE</scope>
    <source>
        <strain evidence="1">LFN0074</strain>
    </source>
</reference>
<dbReference type="InterPro" id="IPR012334">
    <property type="entry name" value="Pectin_lyas_fold"/>
</dbReference>
<keyword evidence="2" id="KW-1185">Reference proteome</keyword>
<proteinExistence type="predicted"/>
<accession>A0A8H6J437</accession>
<sequence length="330" mass="35471">MIWDLGFTRQSIYVSSCWMAIDYTSVGSISNQRTCLITVLDSHFNGVPYPITIRNVGLRPDIVLDYLLVKNSASIVFVSGGETIFERFSGQTYFTSWAMGSRCSSKSGKFSFETGRLDPAPSKPEGLLDGLGKILATRTIANHWVFCSTHSCTIASSKVVTGCYKTGKVTTTGDHCPLVTLDSNEGQGTDGTQPVRSVGTVTQPPVVIIGEDFNVCSVPTAFPAGTGIDLNNPPFPDDTFELPSFLGPGGCSYAGIKEFSGSLRCLDFRDSVACFTNLYERPYYVLAVTIQIFFKASCLGSSRGAGCGYGTDENGRIEEFPAKATPSPCS</sequence>
<evidence type="ECO:0000313" key="1">
    <source>
        <dbReference type="EMBL" id="KAF6806174.1"/>
    </source>
</evidence>
<dbReference type="Proteomes" id="UP000639643">
    <property type="component" value="Unassembled WGS sequence"/>
</dbReference>
<protein>
    <submittedName>
        <fullName evidence="1">Glucan 1,3-beta-glucosidase</fullName>
    </submittedName>
</protein>
<comment type="caution">
    <text evidence="1">The sequence shown here is derived from an EMBL/GenBank/DDBJ whole genome shotgun (WGS) entry which is preliminary data.</text>
</comment>
<gene>
    <name evidence="1" type="ORF">CMUS01_14435</name>
</gene>